<dbReference type="EMBL" id="BARS01034421">
    <property type="protein sequence ID" value="GAG22053.1"/>
    <property type="molecule type" value="Genomic_DNA"/>
</dbReference>
<reference evidence="1" key="1">
    <citation type="journal article" date="2014" name="Front. Microbiol.">
        <title>High frequency of phylogenetically diverse reductive dehalogenase-homologous genes in deep subseafloor sedimentary metagenomes.</title>
        <authorList>
            <person name="Kawai M."/>
            <person name="Futagami T."/>
            <person name="Toyoda A."/>
            <person name="Takaki Y."/>
            <person name="Nishi S."/>
            <person name="Hori S."/>
            <person name="Arai W."/>
            <person name="Tsubouchi T."/>
            <person name="Morono Y."/>
            <person name="Uchiyama I."/>
            <person name="Ito T."/>
            <person name="Fujiyama A."/>
            <person name="Inagaki F."/>
            <person name="Takami H."/>
        </authorList>
    </citation>
    <scope>NUCLEOTIDE SEQUENCE</scope>
    <source>
        <strain evidence="1">Expedition CK06-06</strain>
    </source>
</reference>
<dbReference type="AlphaFoldDB" id="X0WBW9"/>
<accession>X0WBW9</accession>
<comment type="caution">
    <text evidence="1">The sequence shown here is derived from an EMBL/GenBank/DDBJ whole genome shotgun (WGS) entry which is preliminary data.</text>
</comment>
<sequence>MKVLVVFHPGSVQDTEARSVFEEAEDSIEKFANSLFLNCLWRHGPYGKGPTDSSQIWNEQRYTIPDKHAEAFLTFLGKLKKAGSIESFEVLSDV</sequence>
<protein>
    <submittedName>
        <fullName evidence="1">Uncharacterized protein</fullName>
    </submittedName>
</protein>
<proteinExistence type="predicted"/>
<organism evidence="1">
    <name type="scientific">marine sediment metagenome</name>
    <dbReference type="NCBI Taxonomy" id="412755"/>
    <lineage>
        <taxon>unclassified sequences</taxon>
        <taxon>metagenomes</taxon>
        <taxon>ecological metagenomes</taxon>
    </lineage>
</organism>
<name>X0WBW9_9ZZZZ</name>
<evidence type="ECO:0000313" key="1">
    <source>
        <dbReference type="EMBL" id="GAG22053.1"/>
    </source>
</evidence>
<gene>
    <name evidence="1" type="ORF">S01H1_53176</name>
</gene>